<proteinExistence type="predicted"/>
<dbReference type="PANTHER" id="PTHR30055:SF234">
    <property type="entry name" value="HTH-TYPE TRANSCRIPTIONAL REGULATOR BETI"/>
    <property type="match status" value="1"/>
</dbReference>
<comment type="caution">
    <text evidence="6">The sequence shown here is derived from an EMBL/GenBank/DDBJ whole genome shotgun (WGS) entry which is preliminary data.</text>
</comment>
<protein>
    <submittedName>
        <fullName evidence="6">HTH-type transcriptional repressor KstR</fullName>
    </submittedName>
</protein>
<feature type="DNA-binding region" description="H-T-H motif" evidence="4">
    <location>
        <begin position="44"/>
        <end position="63"/>
    </location>
</feature>
<keyword evidence="1" id="KW-0805">Transcription regulation</keyword>
<reference evidence="7" key="3">
    <citation type="submission" date="2016-02" db="EMBL/GenBank/DDBJ databases">
        <title>Draft genome of pathogenic Streptomyces sp. in Japan.</title>
        <authorList>
            <person name="Tomihama T."/>
            <person name="Ikenaga M."/>
            <person name="Sakai M."/>
            <person name="Okubo T."/>
            <person name="Ikeda S."/>
        </authorList>
    </citation>
    <scope>NUCLEOTIDE SEQUENCE [LARGE SCALE GENOMIC DNA]</scope>
    <source>
        <strain evidence="7">S58</strain>
    </source>
</reference>
<evidence type="ECO:0000259" key="5">
    <source>
        <dbReference type="PROSITE" id="PS50977"/>
    </source>
</evidence>
<keyword evidence="2 4" id="KW-0238">DNA-binding</keyword>
<dbReference type="AlphaFoldDB" id="A0A100JVC5"/>
<evidence type="ECO:0000256" key="4">
    <source>
        <dbReference type="PROSITE-ProRule" id="PRU00335"/>
    </source>
</evidence>
<dbReference type="PRINTS" id="PR00455">
    <property type="entry name" value="HTHTETR"/>
</dbReference>
<reference evidence="6 7" key="2">
    <citation type="journal article" date="2016" name="Genome Announc.">
        <title>Draft Genome Sequences of Streptomyces scabiei S58, Streptomyces turgidiscabies T45, and Streptomyces acidiscabies a10, the Pathogens of Potato Common Scab, Isolated in Japan.</title>
        <authorList>
            <person name="Tomihama T."/>
            <person name="Nishi Y."/>
            <person name="Sakai M."/>
            <person name="Ikenaga M."/>
            <person name="Okubo T."/>
            <person name="Ikeda S."/>
        </authorList>
    </citation>
    <scope>NUCLEOTIDE SEQUENCE [LARGE SCALE GENOMIC DNA]</scope>
    <source>
        <strain evidence="6 7">S58</strain>
    </source>
</reference>
<dbReference type="GO" id="GO:0003700">
    <property type="term" value="F:DNA-binding transcription factor activity"/>
    <property type="evidence" value="ECO:0007669"/>
    <property type="project" value="TreeGrafter"/>
</dbReference>
<sequence>MPGAATYDVAMAEGLRERKKRETRQRISDIATGLFLEHGFVTVTMSEVAEAADVSVNTVYNYFPAKEDLFFDRSAGIVERLARWVRARDRGESAVAAVLRELRAEVEAVSPRVGLMEGYDRFMRVIHEAPALRSRLWSIQQEVQDNLETALREETGAAPDDSLPTLIAGQINWVHQTVMAVIGREMLAGRNPGEVSREVLLLLDGMEGLLSEKVLNYAVRPSQ</sequence>
<dbReference type="InterPro" id="IPR001647">
    <property type="entry name" value="HTH_TetR"/>
</dbReference>
<dbReference type="Proteomes" id="UP000067448">
    <property type="component" value="Unassembled WGS sequence"/>
</dbReference>
<evidence type="ECO:0000313" key="7">
    <source>
        <dbReference type="Proteomes" id="UP000067448"/>
    </source>
</evidence>
<accession>A0A100JVC5</accession>
<dbReference type="Pfam" id="PF00440">
    <property type="entry name" value="TetR_N"/>
    <property type="match status" value="1"/>
</dbReference>
<evidence type="ECO:0000256" key="2">
    <source>
        <dbReference type="ARBA" id="ARBA00023125"/>
    </source>
</evidence>
<dbReference type="PANTHER" id="PTHR30055">
    <property type="entry name" value="HTH-TYPE TRANSCRIPTIONAL REGULATOR RUTR"/>
    <property type="match status" value="1"/>
</dbReference>
<feature type="domain" description="HTH tetR-type" evidence="5">
    <location>
        <begin position="21"/>
        <end position="81"/>
    </location>
</feature>
<evidence type="ECO:0000313" key="6">
    <source>
        <dbReference type="EMBL" id="GAQ66374.1"/>
    </source>
</evidence>
<dbReference type="Gene3D" id="1.10.357.10">
    <property type="entry name" value="Tetracycline Repressor, domain 2"/>
    <property type="match status" value="1"/>
</dbReference>
<dbReference type="Gene3D" id="1.10.10.60">
    <property type="entry name" value="Homeodomain-like"/>
    <property type="match status" value="1"/>
</dbReference>
<organism evidence="6 7">
    <name type="scientific">Streptomyces scabiei</name>
    <dbReference type="NCBI Taxonomy" id="1930"/>
    <lineage>
        <taxon>Bacteria</taxon>
        <taxon>Bacillati</taxon>
        <taxon>Actinomycetota</taxon>
        <taxon>Actinomycetes</taxon>
        <taxon>Kitasatosporales</taxon>
        <taxon>Streptomycetaceae</taxon>
        <taxon>Streptomyces</taxon>
    </lineage>
</organism>
<dbReference type="PROSITE" id="PS50977">
    <property type="entry name" value="HTH_TETR_2"/>
    <property type="match status" value="1"/>
</dbReference>
<evidence type="ECO:0000256" key="3">
    <source>
        <dbReference type="ARBA" id="ARBA00023163"/>
    </source>
</evidence>
<gene>
    <name evidence="6" type="primary">kstR_3</name>
    <name evidence="6" type="ORF">SsS58_06805</name>
</gene>
<dbReference type="SUPFAM" id="SSF46689">
    <property type="entry name" value="Homeodomain-like"/>
    <property type="match status" value="1"/>
</dbReference>
<name>A0A100JVC5_STRSC</name>
<reference evidence="7" key="1">
    <citation type="submission" date="2015-11" db="EMBL/GenBank/DDBJ databases">
        <authorList>
            <consortium name="Cross-ministerial Strategic Innovation Promotion Program (SIP) consortium"/>
            <person name="Tomihama T."/>
            <person name="Ikenaga M."/>
            <person name="Sakai M."/>
            <person name="Okubo T."/>
            <person name="Ikeda S."/>
        </authorList>
    </citation>
    <scope>NUCLEOTIDE SEQUENCE [LARGE SCALE GENOMIC DNA]</scope>
    <source>
        <strain evidence="7">S58</strain>
    </source>
</reference>
<dbReference type="GO" id="GO:0000976">
    <property type="term" value="F:transcription cis-regulatory region binding"/>
    <property type="evidence" value="ECO:0007669"/>
    <property type="project" value="TreeGrafter"/>
</dbReference>
<dbReference type="InterPro" id="IPR050109">
    <property type="entry name" value="HTH-type_TetR-like_transc_reg"/>
</dbReference>
<dbReference type="InterPro" id="IPR009057">
    <property type="entry name" value="Homeodomain-like_sf"/>
</dbReference>
<keyword evidence="3" id="KW-0804">Transcription</keyword>
<dbReference type="EMBL" id="BCMM01000040">
    <property type="protein sequence ID" value="GAQ66374.1"/>
    <property type="molecule type" value="Genomic_DNA"/>
</dbReference>
<evidence type="ECO:0000256" key="1">
    <source>
        <dbReference type="ARBA" id="ARBA00023015"/>
    </source>
</evidence>